<dbReference type="EMBL" id="JAGSOJ010000002">
    <property type="protein sequence ID" value="MCM1990293.1"/>
    <property type="molecule type" value="Genomic_DNA"/>
</dbReference>
<dbReference type="GO" id="GO:0006508">
    <property type="term" value="P:proteolysis"/>
    <property type="evidence" value="ECO:0007669"/>
    <property type="project" value="UniProtKB-KW"/>
</dbReference>
<evidence type="ECO:0000256" key="9">
    <source>
        <dbReference type="ARBA" id="ARBA00022801"/>
    </source>
</evidence>
<evidence type="ECO:0000256" key="16">
    <source>
        <dbReference type="SAM" id="Phobius"/>
    </source>
</evidence>
<keyword evidence="5" id="KW-0645">Protease</keyword>
<dbReference type="AlphaFoldDB" id="A0A9J6P323"/>
<keyword evidence="7" id="KW-0479">Metal-binding</keyword>
<dbReference type="Pfam" id="PF06480">
    <property type="entry name" value="FtsH_ext"/>
    <property type="match status" value="1"/>
</dbReference>
<evidence type="ECO:0000256" key="13">
    <source>
        <dbReference type="ARBA" id="ARBA00023049"/>
    </source>
</evidence>
<dbReference type="SUPFAM" id="SSF140990">
    <property type="entry name" value="FtsH protease domain-like"/>
    <property type="match status" value="1"/>
</dbReference>
<evidence type="ECO:0000256" key="6">
    <source>
        <dbReference type="ARBA" id="ARBA00022692"/>
    </source>
</evidence>
<dbReference type="GO" id="GO:0016887">
    <property type="term" value="F:ATP hydrolysis activity"/>
    <property type="evidence" value="ECO:0007669"/>
    <property type="project" value="InterPro"/>
</dbReference>
<feature type="domain" description="AAA+ ATPase" evidence="17">
    <location>
        <begin position="180"/>
        <end position="320"/>
    </location>
</feature>
<proteinExistence type="inferred from homology"/>
<dbReference type="GO" id="GO:0005886">
    <property type="term" value="C:plasma membrane"/>
    <property type="evidence" value="ECO:0007669"/>
    <property type="project" value="TreeGrafter"/>
</dbReference>
<evidence type="ECO:0000256" key="12">
    <source>
        <dbReference type="ARBA" id="ARBA00022989"/>
    </source>
</evidence>
<dbReference type="SUPFAM" id="SSF52540">
    <property type="entry name" value="P-loop containing nucleoside triphosphate hydrolases"/>
    <property type="match status" value="1"/>
</dbReference>
<evidence type="ECO:0000256" key="4">
    <source>
        <dbReference type="ARBA" id="ARBA00022475"/>
    </source>
</evidence>
<comment type="subcellular location">
    <subcellularLocation>
        <location evidence="2">Membrane</location>
    </subcellularLocation>
</comment>
<dbReference type="InterPro" id="IPR041569">
    <property type="entry name" value="AAA_lid_3"/>
</dbReference>
<keyword evidence="6 16" id="KW-0812">Transmembrane</keyword>
<dbReference type="Gene3D" id="1.20.58.760">
    <property type="entry name" value="Peptidase M41"/>
    <property type="match status" value="1"/>
</dbReference>
<accession>A0A9J6P323</accession>
<dbReference type="InterPro" id="IPR000642">
    <property type="entry name" value="Peptidase_M41"/>
</dbReference>
<evidence type="ECO:0000256" key="1">
    <source>
        <dbReference type="ARBA" id="ARBA00001947"/>
    </source>
</evidence>
<dbReference type="Gene3D" id="3.30.720.210">
    <property type="match status" value="1"/>
</dbReference>
<evidence type="ECO:0000313" key="18">
    <source>
        <dbReference type="EMBL" id="MCM1990293.1"/>
    </source>
</evidence>
<comment type="similarity">
    <text evidence="3">In the C-terminal section; belongs to the peptidase M41 family.</text>
</comment>
<evidence type="ECO:0000259" key="17">
    <source>
        <dbReference type="SMART" id="SM00382"/>
    </source>
</evidence>
<evidence type="ECO:0000256" key="5">
    <source>
        <dbReference type="ARBA" id="ARBA00022670"/>
    </source>
</evidence>
<dbReference type="InterPro" id="IPR003593">
    <property type="entry name" value="AAA+_ATPase"/>
</dbReference>
<feature type="transmembrane region" description="Helical" evidence="16">
    <location>
        <begin position="101"/>
        <end position="119"/>
    </location>
</feature>
<dbReference type="PANTHER" id="PTHR23076">
    <property type="entry name" value="METALLOPROTEASE M41 FTSH"/>
    <property type="match status" value="1"/>
</dbReference>
<comment type="similarity">
    <text evidence="15">Belongs to the AAA ATPase family.</text>
</comment>
<keyword evidence="19" id="KW-1185">Reference proteome</keyword>
<keyword evidence="14 16" id="KW-0472">Membrane</keyword>
<feature type="transmembrane region" description="Helical" evidence="16">
    <location>
        <begin position="7"/>
        <end position="25"/>
    </location>
</feature>
<dbReference type="Pfam" id="PF00004">
    <property type="entry name" value="AAA"/>
    <property type="match status" value="1"/>
</dbReference>
<dbReference type="Gene3D" id="1.10.8.60">
    <property type="match status" value="1"/>
</dbReference>
<keyword evidence="12 16" id="KW-1133">Transmembrane helix</keyword>
<organism evidence="18 19">
    <name type="scientific">Oceanirhabdus seepicola</name>
    <dbReference type="NCBI Taxonomy" id="2828781"/>
    <lineage>
        <taxon>Bacteria</taxon>
        <taxon>Bacillati</taxon>
        <taxon>Bacillota</taxon>
        <taxon>Clostridia</taxon>
        <taxon>Eubacteriales</taxon>
        <taxon>Clostridiaceae</taxon>
        <taxon>Oceanirhabdus</taxon>
    </lineage>
</organism>
<dbReference type="InterPro" id="IPR011546">
    <property type="entry name" value="Pept_M41_FtsH_extracell"/>
</dbReference>
<evidence type="ECO:0000256" key="11">
    <source>
        <dbReference type="ARBA" id="ARBA00022840"/>
    </source>
</evidence>
<evidence type="ECO:0000256" key="15">
    <source>
        <dbReference type="RuleBase" id="RU003651"/>
    </source>
</evidence>
<sequence length="575" mass="63929">MKKINVKFFLPIILSIFSIIIYFSLNSNNNNSITPYTDFLTMVEKGNIATVTLNDSDIIKFSNTYGESHSTYNPRSENFKEFLLINNIDVKESTEKPLKQTIPLSMLLASLALLIVLVLKDRKLSPKGIFSNSNLNLETVENIDISFDDVAGNEEAKENLKDVIDFLKNPEKYHQYGARMPKGVIFYGEPGTGKTLLAKAVAGEANVPFYAVSGSDFVQMYVGVGASRIRNLFSKARSHGKAVIFIDEIDAIGKQRNSSNTSGSSEEKDQTLNALLTEMSGFNEKEGIIVIAATNRFDMLDNALLRPGRFDRHIEVALPDVNARKRIIDLYLNEKPTKEIDVASWARKTAYFSGAKIENFINEAAILACREATPSITSFHMEKAYSTVIAGSPKLDRSHIKDIDRKITAYHEIGHALTSMLLIPKEEISKISIIPSTKGAGGYTLSIPEDKMYYSKDYLYNKIKVMLGGRAAEEILLGNDYITTGAQNDFQKATSIALDLISKYGMGEALGFLSYSELKSKGFSVDNSILKESKTLLDNLYSEVLQLLSDNSQTLDKFSKLLLEKEMLSGEDITL</sequence>
<dbReference type="InterPro" id="IPR003959">
    <property type="entry name" value="ATPase_AAA_core"/>
</dbReference>
<name>A0A9J6P323_9CLOT</name>
<dbReference type="InterPro" id="IPR027417">
    <property type="entry name" value="P-loop_NTPase"/>
</dbReference>
<keyword evidence="10" id="KW-0862">Zinc</keyword>
<dbReference type="Proteomes" id="UP001056429">
    <property type="component" value="Unassembled WGS sequence"/>
</dbReference>
<evidence type="ECO:0000256" key="7">
    <source>
        <dbReference type="ARBA" id="ARBA00022723"/>
    </source>
</evidence>
<dbReference type="InterPro" id="IPR037219">
    <property type="entry name" value="Peptidase_M41-like"/>
</dbReference>
<dbReference type="InterPro" id="IPR003960">
    <property type="entry name" value="ATPase_AAA_CS"/>
</dbReference>
<keyword evidence="4" id="KW-1003">Cell membrane</keyword>
<comment type="caution">
    <text evidence="18">The sequence shown here is derived from an EMBL/GenBank/DDBJ whole genome shotgun (WGS) entry which is preliminary data.</text>
</comment>
<reference evidence="18" key="2">
    <citation type="submission" date="2021-04" db="EMBL/GenBank/DDBJ databases">
        <authorList>
            <person name="Dong X."/>
        </authorList>
    </citation>
    <scope>NUCLEOTIDE SEQUENCE</scope>
    <source>
        <strain evidence="18">ZWT</strain>
    </source>
</reference>
<dbReference type="GO" id="GO:0004176">
    <property type="term" value="F:ATP-dependent peptidase activity"/>
    <property type="evidence" value="ECO:0007669"/>
    <property type="project" value="InterPro"/>
</dbReference>
<comment type="cofactor">
    <cofactor evidence="1">
        <name>Zn(2+)</name>
        <dbReference type="ChEBI" id="CHEBI:29105"/>
    </cofactor>
</comment>
<dbReference type="FunFam" id="3.40.50.300:FF:000001">
    <property type="entry name" value="ATP-dependent zinc metalloprotease FtsH"/>
    <property type="match status" value="1"/>
</dbReference>
<dbReference type="RefSeq" id="WP_250859331.1">
    <property type="nucleotide sequence ID" value="NZ_JAGSOJ010000002.1"/>
</dbReference>
<dbReference type="GO" id="GO:0004222">
    <property type="term" value="F:metalloendopeptidase activity"/>
    <property type="evidence" value="ECO:0007669"/>
    <property type="project" value="InterPro"/>
</dbReference>
<keyword evidence="11 15" id="KW-0067">ATP-binding</keyword>
<dbReference type="GO" id="GO:0008270">
    <property type="term" value="F:zinc ion binding"/>
    <property type="evidence" value="ECO:0007669"/>
    <property type="project" value="InterPro"/>
</dbReference>
<keyword evidence="9" id="KW-0378">Hydrolase</keyword>
<keyword evidence="8 15" id="KW-0547">Nucleotide-binding</keyword>
<dbReference type="CDD" id="cd19501">
    <property type="entry name" value="RecA-like_FtsH"/>
    <property type="match status" value="1"/>
</dbReference>
<evidence type="ECO:0000256" key="8">
    <source>
        <dbReference type="ARBA" id="ARBA00022741"/>
    </source>
</evidence>
<evidence type="ECO:0000256" key="14">
    <source>
        <dbReference type="ARBA" id="ARBA00023136"/>
    </source>
</evidence>
<dbReference type="Pfam" id="PF01434">
    <property type="entry name" value="Peptidase_M41"/>
    <property type="match status" value="1"/>
</dbReference>
<evidence type="ECO:0000256" key="2">
    <source>
        <dbReference type="ARBA" id="ARBA00004370"/>
    </source>
</evidence>
<dbReference type="Gene3D" id="3.40.50.300">
    <property type="entry name" value="P-loop containing nucleotide triphosphate hydrolases"/>
    <property type="match status" value="1"/>
</dbReference>
<dbReference type="PROSITE" id="PS00674">
    <property type="entry name" value="AAA"/>
    <property type="match status" value="1"/>
</dbReference>
<evidence type="ECO:0000256" key="3">
    <source>
        <dbReference type="ARBA" id="ARBA00010044"/>
    </source>
</evidence>
<dbReference type="Pfam" id="PF17862">
    <property type="entry name" value="AAA_lid_3"/>
    <property type="match status" value="1"/>
</dbReference>
<dbReference type="PANTHER" id="PTHR23076:SF97">
    <property type="entry name" value="ATP-DEPENDENT ZINC METALLOPROTEASE YME1L1"/>
    <property type="match status" value="1"/>
</dbReference>
<evidence type="ECO:0000313" key="19">
    <source>
        <dbReference type="Proteomes" id="UP001056429"/>
    </source>
</evidence>
<keyword evidence="13" id="KW-0482">Metalloprotease</keyword>
<gene>
    <name evidence="18" type="ORF">KDK92_11155</name>
</gene>
<dbReference type="GO" id="GO:0005524">
    <property type="term" value="F:ATP binding"/>
    <property type="evidence" value="ECO:0007669"/>
    <property type="project" value="UniProtKB-KW"/>
</dbReference>
<dbReference type="SMART" id="SM00382">
    <property type="entry name" value="AAA"/>
    <property type="match status" value="1"/>
</dbReference>
<dbReference type="GO" id="GO:0030163">
    <property type="term" value="P:protein catabolic process"/>
    <property type="evidence" value="ECO:0007669"/>
    <property type="project" value="TreeGrafter"/>
</dbReference>
<protein>
    <submittedName>
        <fullName evidence="18">ATP-dependent metallopeptidase FtsH/Yme1/Tma family protein</fullName>
    </submittedName>
</protein>
<reference evidence="18" key="1">
    <citation type="journal article" date="2021" name="mSystems">
        <title>Bacteria and Archaea Synergistically Convert Glycine Betaine to Biogenic Methane in the Formosa Cold Seep of the South China Sea.</title>
        <authorList>
            <person name="Li L."/>
            <person name="Zhang W."/>
            <person name="Zhang S."/>
            <person name="Song L."/>
            <person name="Sun Q."/>
            <person name="Zhang H."/>
            <person name="Xiang H."/>
            <person name="Dong X."/>
        </authorList>
    </citation>
    <scope>NUCLEOTIDE SEQUENCE</scope>
    <source>
        <strain evidence="18">ZWT</strain>
    </source>
</reference>
<evidence type="ECO:0000256" key="10">
    <source>
        <dbReference type="ARBA" id="ARBA00022833"/>
    </source>
</evidence>